<dbReference type="GO" id="GO:1903373">
    <property type="term" value="P:positive regulation of endoplasmic reticulum tubular network organization"/>
    <property type="evidence" value="ECO:0007669"/>
    <property type="project" value="UniProtKB-UniRule"/>
</dbReference>
<dbReference type="AlphaFoldDB" id="A0A504YUW5"/>
<dbReference type="PANTHER" id="PTHR22166:SF12">
    <property type="entry name" value="ENDOPLASMIC RETICULUM JUNCTION FORMATION PROTEIN LUNAPARK"/>
    <property type="match status" value="1"/>
</dbReference>
<protein>
    <recommendedName>
        <fullName evidence="2">Endoplasmic reticulum junction formation protein lunapark</fullName>
    </recommendedName>
</protein>
<accession>A0A504YUW5</accession>
<gene>
    <name evidence="5" type="ORF">FGIG_06503</name>
</gene>
<feature type="coiled-coil region" evidence="3">
    <location>
        <begin position="9"/>
        <end position="36"/>
    </location>
</feature>
<comment type="domain">
    <text evidence="2">The C4-type zinc finger motif is necessary both for its ER three-way tubular junction localization and formation.</text>
</comment>
<evidence type="ECO:0000313" key="5">
    <source>
        <dbReference type="EMBL" id="TPP61757.1"/>
    </source>
</evidence>
<dbReference type="EMBL" id="SUNJ01007738">
    <property type="protein sequence ID" value="TPP61757.1"/>
    <property type="molecule type" value="Genomic_DNA"/>
</dbReference>
<evidence type="ECO:0000256" key="1">
    <source>
        <dbReference type="ARBA" id="ARBA00009940"/>
    </source>
</evidence>
<keyword evidence="3" id="KW-0175">Coiled coil</keyword>
<proteinExistence type="inferred from homology"/>
<comment type="subcellular location">
    <subcellularLocation>
        <location evidence="2">Endoplasmic reticulum membrane</location>
        <topology evidence="2">Multi-pass membrane protein</topology>
    </subcellularLocation>
</comment>
<keyword evidence="2" id="KW-0472">Membrane</keyword>
<sequence length="383" mass="43725">MRRFVSFVASFFKKQEKNVLEKLEDIEDEILSLENARTSSLDSEKRFVFRLVVYSLIFFGMSFILSYYYYWPTSQRGKAFMYTSLVVYPLIVSLLKWVLKKFFLRRISKTDNCLRVLRETKQQLLEEVMEKETFKKAQQILKRFDPLMFASLSALDNIATETPRIPSHASSALGTDTCLKSHKGFADGDNRSLLINTPLRRMTTESKSISERELCKLSTPAQTESKAKCEPLKPQLLRPILPRERTVVDRLIDALVGDGPDKRYALICQECSSHNGMALQEEFEYLAFRCCYCAHFNPPRRARRLAPIPSNIAQSVPHLAFTCPPPAERDLDEDFSIKRRVSVPASLTNSHSPTMVETNGDDLVAEHPEEFVDATINGDAEGS</sequence>
<dbReference type="InterPro" id="IPR040115">
    <property type="entry name" value="Lnp"/>
</dbReference>
<evidence type="ECO:0000313" key="6">
    <source>
        <dbReference type="Proteomes" id="UP000316759"/>
    </source>
</evidence>
<evidence type="ECO:0000256" key="3">
    <source>
        <dbReference type="SAM" id="Coils"/>
    </source>
</evidence>
<dbReference type="OrthoDB" id="1725934at2759"/>
<keyword evidence="2" id="KW-1133">Transmembrane helix</keyword>
<feature type="transmembrane region" description="Helical" evidence="2">
    <location>
        <begin position="47"/>
        <end position="68"/>
    </location>
</feature>
<evidence type="ECO:0000256" key="2">
    <source>
        <dbReference type="RuleBase" id="RU367073"/>
    </source>
</evidence>
<keyword evidence="6" id="KW-1185">Reference proteome</keyword>
<dbReference type="PANTHER" id="PTHR22166">
    <property type="entry name" value="ENDOPLASMIC RETICULUM JUNCTION FORMATION PROTEIN LUNAPARK"/>
    <property type="match status" value="1"/>
</dbReference>
<keyword evidence="2" id="KW-0812">Transmembrane</keyword>
<dbReference type="Proteomes" id="UP000316759">
    <property type="component" value="Unassembled WGS sequence"/>
</dbReference>
<dbReference type="STRING" id="46835.A0A504YUW5"/>
<dbReference type="GO" id="GO:0098826">
    <property type="term" value="C:endoplasmic reticulum tubular network membrane"/>
    <property type="evidence" value="ECO:0007669"/>
    <property type="project" value="UniProtKB-UniRule"/>
</dbReference>
<comment type="function">
    <text evidence="2">Plays a role in determining ER morphology.</text>
</comment>
<dbReference type="InterPro" id="IPR019273">
    <property type="entry name" value="Lunapark_Znf"/>
</dbReference>
<organism evidence="5 6">
    <name type="scientific">Fasciola gigantica</name>
    <name type="common">Giant liver fluke</name>
    <dbReference type="NCBI Taxonomy" id="46835"/>
    <lineage>
        <taxon>Eukaryota</taxon>
        <taxon>Metazoa</taxon>
        <taxon>Spiralia</taxon>
        <taxon>Lophotrochozoa</taxon>
        <taxon>Platyhelminthes</taxon>
        <taxon>Trematoda</taxon>
        <taxon>Digenea</taxon>
        <taxon>Plagiorchiida</taxon>
        <taxon>Echinostomata</taxon>
        <taxon>Echinostomatoidea</taxon>
        <taxon>Fasciolidae</taxon>
        <taxon>Fasciola</taxon>
    </lineage>
</organism>
<comment type="caution">
    <text evidence="5">The sequence shown here is derived from an EMBL/GenBank/DDBJ whole genome shotgun (WGS) entry which is preliminary data.</text>
</comment>
<comment type="similarity">
    <text evidence="1 2">Belongs to the lunapark family.</text>
</comment>
<reference evidence="5 6" key="1">
    <citation type="submission" date="2019-04" db="EMBL/GenBank/DDBJ databases">
        <title>Annotation for the trematode Fasciola gigantica.</title>
        <authorList>
            <person name="Choi Y.-J."/>
        </authorList>
    </citation>
    <scope>NUCLEOTIDE SEQUENCE [LARGE SCALE GENOMIC DNA]</scope>
    <source>
        <strain evidence="5">Uganda_cow_1</strain>
    </source>
</reference>
<keyword evidence="2" id="KW-0863">Zinc-finger</keyword>
<dbReference type="GO" id="GO:0008270">
    <property type="term" value="F:zinc ion binding"/>
    <property type="evidence" value="ECO:0007669"/>
    <property type="project" value="UniProtKB-KW"/>
</dbReference>
<keyword evidence="2" id="KW-0256">Endoplasmic reticulum</keyword>
<keyword evidence="2" id="KW-0862">Zinc</keyword>
<dbReference type="Pfam" id="PF10058">
    <property type="entry name" value="Zn_ribbon_10"/>
    <property type="match status" value="1"/>
</dbReference>
<keyword evidence="2" id="KW-0479">Metal-binding</keyword>
<feature type="transmembrane region" description="Helical" evidence="2">
    <location>
        <begin position="80"/>
        <end position="99"/>
    </location>
</feature>
<feature type="domain" description="Lunapark zinc ribbon" evidence="4">
    <location>
        <begin position="247"/>
        <end position="297"/>
    </location>
</feature>
<name>A0A504YUW5_FASGI</name>
<evidence type="ECO:0000259" key="4">
    <source>
        <dbReference type="Pfam" id="PF10058"/>
    </source>
</evidence>
<dbReference type="GO" id="GO:0071788">
    <property type="term" value="P:endoplasmic reticulum tubular network maintenance"/>
    <property type="evidence" value="ECO:0007669"/>
    <property type="project" value="UniProtKB-UniRule"/>
</dbReference>